<dbReference type="EMBL" id="JAVRRG010000199">
    <property type="protein sequence ID" value="KAK5077802.1"/>
    <property type="molecule type" value="Genomic_DNA"/>
</dbReference>
<keyword evidence="1" id="KW-0175">Coiled coil</keyword>
<feature type="compositionally biased region" description="Polar residues" evidence="2">
    <location>
        <begin position="114"/>
        <end position="139"/>
    </location>
</feature>
<feature type="coiled-coil region" evidence="1">
    <location>
        <begin position="45"/>
        <end position="93"/>
    </location>
</feature>
<dbReference type="Proteomes" id="UP001345013">
    <property type="component" value="Unassembled WGS sequence"/>
</dbReference>
<reference evidence="3 4" key="1">
    <citation type="submission" date="2023-08" db="EMBL/GenBank/DDBJ databases">
        <title>Black Yeasts Isolated from many extreme environments.</title>
        <authorList>
            <person name="Coleine C."/>
            <person name="Stajich J.E."/>
            <person name="Selbmann L."/>
        </authorList>
    </citation>
    <scope>NUCLEOTIDE SEQUENCE [LARGE SCALE GENOMIC DNA]</scope>
    <source>
        <strain evidence="3 4">CCFEE 5885</strain>
    </source>
</reference>
<proteinExistence type="predicted"/>
<gene>
    <name evidence="3" type="ORF">LTR24_009325</name>
</gene>
<feature type="region of interest" description="Disordered" evidence="2">
    <location>
        <begin position="114"/>
        <end position="162"/>
    </location>
</feature>
<organism evidence="3 4">
    <name type="scientific">Lithohypha guttulata</name>
    <dbReference type="NCBI Taxonomy" id="1690604"/>
    <lineage>
        <taxon>Eukaryota</taxon>
        <taxon>Fungi</taxon>
        <taxon>Dikarya</taxon>
        <taxon>Ascomycota</taxon>
        <taxon>Pezizomycotina</taxon>
        <taxon>Eurotiomycetes</taxon>
        <taxon>Chaetothyriomycetidae</taxon>
        <taxon>Chaetothyriales</taxon>
        <taxon>Trichomeriaceae</taxon>
        <taxon>Lithohypha</taxon>
    </lineage>
</organism>
<evidence type="ECO:0000256" key="2">
    <source>
        <dbReference type="SAM" id="MobiDB-lite"/>
    </source>
</evidence>
<protein>
    <submittedName>
        <fullName evidence="3">Uncharacterized protein</fullName>
    </submittedName>
</protein>
<feature type="region of interest" description="Disordered" evidence="2">
    <location>
        <begin position="1"/>
        <end position="34"/>
    </location>
</feature>
<evidence type="ECO:0000256" key="1">
    <source>
        <dbReference type="SAM" id="Coils"/>
    </source>
</evidence>
<sequence length="183" mass="20357">MSLSSNSFSERKSTRLGTPAQHLTRHGEISDNDNEAGIQTLTKLVKELKSTIDRQNGVLQETRAEVAQLRQEQAILSTQNRELQDEIRTLRNQLSVPSTHSWVSVVANGQANPSAAQSISSLPRTPSSATTNKEASASESVHEDEKRTILATTPLPDASKQMQQIDTFEQHCTKQKRPKRLTW</sequence>
<evidence type="ECO:0000313" key="3">
    <source>
        <dbReference type="EMBL" id="KAK5077802.1"/>
    </source>
</evidence>
<evidence type="ECO:0000313" key="4">
    <source>
        <dbReference type="Proteomes" id="UP001345013"/>
    </source>
</evidence>
<name>A0ABR0JXD9_9EURO</name>
<comment type="caution">
    <text evidence="3">The sequence shown here is derived from an EMBL/GenBank/DDBJ whole genome shotgun (WGS) entry which is preliminary data.</text>
</comment>
<keyword evidence="4" id="KW-1185">Reference proteome</keyword>
<accession>A0ABR0JXD9</accession>